<dbReference type="PROSITE" id="PS51257">
    <property type="entry name" value="PROKAR_LIPOPROTEIN"/>
    <property type="match status" value="1"/>
</dbReference>
<name>A0A0S4M2S6_9BURK</name>
<gene>
    <name evidence="2" type="ORF">Ark11_1267</name>
</gene>
<keyword evidence="3" id="KW-1185">Reference proteome</keyword>
<dbReference type="EMBL" id="LN906597">
    <property type="protein sequence ID" value="CUT18073.1"/>
    <property type="molecule type" value="Genomic_DNA"/>
</dbReference>
<organism evidence="2 3">
    <name type="scientific">Candidatus Ichthyocystis hellenicum</name>
    <dbReference type="NCBI Taxonomy" id="1561003"/>
    <lineage>
        <taxon>Bacteria</taxon>
        <taxon>Pseudomonadati</taxon>
        <taxon>Pseudomonadota</taxon>
        <taxon>Betaproteobacteria</taxon>
        <taxon>Burkholderiales</taxon>
        <taxon>Candidatus Ichthyocystis</taxon>
    </lineage>
</organism>
<proteinExistence type="predicted"/>
<feature type="transmembrane region" description="Helical" evidence="1">
    <location>
        <begin position="38"/>
        <end position="58"/>
    </location>
</feature>
<evidence type="ECO:0000256" key="1">
    <source>
        <dbReference type="SAM" id="Phobius"/>
    </source>
</evidence>
<reference evidence="3" key="1">
    <citation type="submission" date="2015-11" db="EMBL/GenBank/DDBJ databases">
        <authorList>
            <person name="Seth-Smith H.M.B."/>
        </authorList>
    </citation>
    <scope>NUCLEOTIDE SEQUENCE [LARGE SCALE GENOMIC DNA]</scope>
    <source>
        <strain evidence="3">2013Ark11</strain>
    </source>
</reference>
<keyword evidence="1" id="KW-0812">Transmembrane</keyword>
<dbReference type="Proteomes" id="UP000198651">
    <property type="component" value="Chromosome I"/>
</dbReference>
<dbReference type="STRING" id="1561003.Ark11_1267"/>
<keyword evidence="1" id="KW-1133">Transmembrane helix</keyword>
<evidence type="ECO:0000313" key="3">
    <source>
        <dbReference type="Proteomes" id="UP000198651"/>
    </source>
</evidence>
<sequence>MLAFRKHLVIMRLFVLLLLLCSCHYLHLGYRFTHADCLTSAVLLQYDLIFTIHFIVIFRRGELPWLTQQILIVTYR</sequence>
<evidence type="ECO:0000313" key="2">
    <source>
        <dbReference type="EMBL" id="CUT18073.1"/>
    </source>
</evidence>
<keyword evidence="1" id="KW-0472">Membrane</keyword>
<protein>
    <submittedName>
        <fullName evidence="2">Putative membrane protein (Partial)</fullName>
    </submittedName>
</protein>
<dbReference type="AlphaFoldDB" id="A0A0S4M2S6"/>
<accession>A0A0S4M2S6</accession>